<dbReference type="EMBL" id="JAJNBZ010000026">
    <property type="protein sequence ID" value="MCE5172240.1"/>
    <property type="molecule type" value="Genomic_DNA"/>
</dbReference>
<comment type="similarity">
    <text evidence="1">Belongs to the AHA1 family.</text>
</comment>
<protein>
    <submittedName>
        <fullName evidence="3">SRPBCC domain-containing protein</fullName>
    </submittedName>
</protein>
<dbReference type="InterPro" id="IPR023393">
    <property type="entry name" value="START-like_dom_sf"/>
</dbReference>
<gene>
    <name evidence="3" type="ORF">LQV63_23455</name>
</gene>
<organism evidence="3 4">
    <name type="scientific">Paenibacillus profundus</name>
    <dbReference type="NCBI Taxonomy" id="1173085"/>
    <lineage>
        <taxon>Bacteria</taxon>
        <taxon>Bacillati</taxon>
        <taxon>Bacillota</taxon>
        <taxon>Bacilli</taxon>
        <taxon>Bacillales</taxon>
        <taxon>Paenibacillaceae</taxon>
        <taxon>Paenibacillus</taxon>
    </lineage>
</organism>
<dbReference type="CDD" id="cd07814">
    <property type="entry name" value="SRPBCC_CalC_Aha1-like"/>
    <property type="match status" value="1"/>
</dbReference>
<dbReference type="RefSeq" id="WP_233698476.1">
    <property type="nucleotide sequence ID" value="NZ_JAJNBZ010000026.1"/>
</dbReference>
<dbReference type="Proteomes" id="UP001199916">
    <property type="component" value="Unassembled WGS sequence"/>
</dbReference>
<dbReference type="SUPFAM" id="SSF55961">
    <property type="entry name" value="Bet v1-like"/>
    <property type="match status" value="1"/>
</dbReference>
<proteinExistence type="inferred from homology"/>
<accession>A0ABS8YNP6</accession>
<sequence length="83" mass="9287">MGSSVSSYSPDRFNCLAIKPKKEMVDVELEPASNGTIVTLKHAGWQDSEEWLAAKEWHIQAWEQMLASLKSNMESDNGVLCCK</sequence>
<evidence type="ECO:0000259" key="2">
    <source>
        <dbReference type="Pfam" id="PF08327"/>
    </source>
</evidence>
<keyword evidence="4" id="KW-1185">Reference proteome</keyword>
<dbReference type="Pfam" id="PF08327">
    <property type="entry name" value="AHSA1"/>
    <property type="match status" value="1"/>
</dbReference>
<evidence type="ECO:0000256" key="1">
    <source>
        <dbReference type="ARBA" id="ARBA00006817"/>
    </source>
</evidence>
<reference evidence="3 4" key="1">
    <citation type="submission" date="2021-11" db="EMBL/GenBank/DDBJ databases">
        <title>Draft genome sequence of Paenibacillus profundus YoMME, a new Gram-positive bacteria with exoelectrogenic properties.</title>
        <authorList>
            <person name="Hubenova Y."/>
            <person name="Hubenova E."/>
            <person name="Manasiev Y."/>
            <person name="Peykov S."/>
            <person name="Mitov M."/>
        </authorList>
    </citation>
    <scope>NUCLEOTIDE SEQUENCE [LARGE SCALE GENOMIC DNA]</scope>
    <source>
        <strain evidence="3 4">YoMME</strain>
    </source>
</reference>
<dbReference type="InterPro" id="IPR013538">
    <property type="entry name" value="ASHA1/2-like_C"/>
</dbReference>
<evidence type="ECO:0000313" key="4">
    <source>
        <dbReference type="Proteomes" id="UP001199916"/>
    </source>
</evidence>
<evidence type="ECO:0000313" key="3">
    <source>
        <dbReference type="EMBL" id="MCE5172240.1"/>
    </source>
</evidence>
<comment type="caution">
    <text evidence="3">The sequence shown here is derived from an EMBL/GenBank/DDBJ whole genome shotgun (WGS) entry which is preliminary data.</text>
</comment>
<name>A0ABS8YNP6_9BACL</name>
<dbReference type="Gene3D" id="3.30.530.20">
    <property type="match status" value="1"/>
</dbReference>
<feature type="domain" description="Activator of Hsp90 ATPase homologue 1/2-like C-terminal" evidence="2">
    <location>
        <begin position="23"/>
        <end position="73"/>
    </location>
</feature>